<dbReference type="Proteomes" id="UP000315496">
    <property type="component" value="Chromosome 2"/>
</dbReference>
<proteinExistence type="predicted"/>
<organism evidence="3 4">
    <name type="scientific">Giardia muris</name>
    <dbReference type="NCBI Taxonomy" id="5742"/>
    <lineage>
        <taxon>Eukaryota</taxon>
        <taxon>Metamonada</taxon>
        <taxon>Diplomonadida</taxon>
        <taxon>Hexamitidae</taxon>
        <taxon>Giardiinae</taxon>
        <taxon>Giardia</taxon>
    </lineage>
</organism>
<accession>A0A4Z1T6L9</accession>
<feature type="coiled-coil region" evidence="1">
    <location>
        <begin position="15"/>
        <end position="88"/>
    </location>
</feature>
<evidence type="ECO:0000313" key="4">
    <source>
        <dbReference type="Proteomes" id="UP000315496"/>
    </source>
</evidence>
<comment type="caution">
    <text evidence="3">The sequence shown here is derived from an EMBL/GenBank/DDBJ whole genome shotgun (WGS) entry which is preliminary data.</text>
</comment>
<dbReference type="VEuPathDB" id="GiardiaDB:GMRT_15622"/>
<evidence type="ECO:0000256" key="1">
    <source>
        <dbReference type="SAM" id="Coils"/>
    </source>
</evidence>
<reference evidence="3 4" key="1">
    <citation type="submission" date="2019-05" db="EMBL/GenBank/DDBJ databases">
        <title>The compact genome of Giardia muris reveals important steps in the evolution of intestinal protozoan parasites.</title>
        <authorList>
            <person name="Xu F."/>
            <person name="Jimenez-Gonzalez A."/>
            <person name="Einarsson E."/>
            <person name="Astvaldsson A."/>
            <person name="Peirasmaki D."/>
            <person name="Eckmann L."/>
            <person name="Andersson J.O."/>
            <person name="Svard S.G."/>
            <person name="Jerlstrom-Hultqvist J."/>
        </authorList>
    </citation>
    <scope>NUCLEOTIDE SEQUENCE [LARGE SCALE GENOMIC DNA]</scope>
    <source>
        <strain evidence="3 4">Roberts-Thomson</strain>
    </source>
</reference>
<keyword evidence="4" id="KW-1185">Reference proteome</keyword>
<dbReference type="OrthoDB" id="10258335at2759"/>
<feature type="region of interest" description="Disordered" evidence="2">
    <location>
        <begin position="136"/>
        <end position="177"/>
    </location>
</feature>
<name>A0A4Z1T6L9_GIAMU</name>
<dbReference type="EMBL" id="VDLU01000002">
    <property type="protein sequence ID" value="TNJ28787.1"/>
    <property type="molecule type" value="Genomic_DNA"/>
</dbReference>
<sequence length="198" mass="21982">MLSPADILQQKSGRNARLLTLLHEAEQAAASARARGAQEANQLRQQVAALETENSALRRNIDTHLLVIDGMKAEIEALRARVRHLEAGQQAKRSLDTTKTEELAKRSLELAFSTEAIREQARTPIRKGVVMQLPQETQSLSEGRIDSLRRSTNATFNGPLRPQKSMDSSLSLEGSLTQDPELAALIRNHRRRMSEQSG</sequence>
<gene>
    <name evidence="3" type="ORF">GMRT_15622</name>
</gene>
<keyword evidence="1" id="KW-0175">Coiled coil</keyword>
<dbReference type="AlphaFoldDB" id="A0A4Z1T6L9"/>
<feature type="compositionally biased region" description="Polar residues" evidence="2">
    <location>
        <begin position="165"/>
        <end position="177"/>
    </location>
</feature>
<protein>
    <submittedName>
        <fullName evidence="3">Uncharacterized protein</fullName>
    </submittedName>
</protein>
<evidence type="ECO:0000256" key="2">
    <source>
        <dbReference type="SAM" id="MobiDB-lite"/>
    </source>
</evidence>
<evidence type="ECO:0000313" key="3">
    <source>
        <dbReference type="EMBL" id="TNJ28787.1"/>
    </source>
</evidence>